<evidence type="ECO:0000313" key="2">
    <source>
        <dbReference type="EMBL" id="VDP81905.1"/>
    </source>
</evidence>
<feature type="compositionally biased region" description="Low complexity" evidence="1">
    <location>
        <begin position="115"/>
        <end position="145"/>
    </location>
</feature>
<feature type="region of interest" description="Disordered" evidence="1">
    <location>
        <begin position="513"/>
        <end position="532"/>
    </location>
</feature>
<feature type="compositionally biased region" description="Basic residues" evidence="1">
    <location>
        <begin position="79"/>
        <end position="91"/>
    </location>
</feature>
<evidence type="ECO:0000256" key="1">
    <source>
        <dbReference type="SAM" id="MobiDB-lite"/>
    </source>
</evidence>
<dbReference type="AlphaFoldDB" id="A0A183ALA9"/>
<feature type="region of interest" description="Disordered" evidence="1">
    <location>
        <begin position="78"/>
        <end position="100"/>
    </location>
</feature>
<gene>
    <name evidence="2" type="ORF">ECPE_LOCUS7744</name>
</gene>
<evidence type="ECO:0000313" key="4">
    <source>
        <dbReference type="WBParaSite" id="ECPE_0000776301-mRNA-1"/>
    </source>
</evidence>
<reference evidence="4" key="1">
    <citation type="submission" date="2016-06" db="UniProtKB">
        <authorList>
            <consortium name="WormBaseParasite"/>
        </authorList>
    </citation>
    <scope>IDENTIFICATION</scope>
</reference>
<dbReference type="OrthoDB" id="6084525at2759"/>
<feature type="region of interest" description="Disordered" evidence="1">
    <location>
        <begin position="113"/>
        <end position="157"/>
    </location>
</feature>
<name>A0A183ALA9_9TREM</name>
<feature type="compositionally biased region" description="Basic and acidic residues" evidence="1">
    <location>
        <begin position="174"/>
        <end position="184"/>
    </location>
</feature>
<proteinExistence type="predicted"/>
<accession>A0A183ALA9</accession>
<sequence length="681" mass="75204">MGKLSEPPADGCYGADPARCDPVSCMRFDNRENGRLDDLQQQQFPLHLTSAATVAATAAVAAVTAADRQWRLIEQEKVHSRRASRKLHRPNGIKSVRQLFSPSKAVLQATKDIESNSTEHSSQSRSSSNSDAGSGNHASSHSGSESDNELTGPDQPFYHDAVMFESGELLIRDQHRGKQQDSKRAQVNTPGKQNRRSSKAKSAEMQHLIKWKNVIRKGLMEACKVLSLIDSRMGDRQTRVVFCINATGGLPLSPASLIKLATFVRLIDRLAMQPPSGGTSNDVPVLFAPYKPNSEDNSKETKNLNPNASPTTWTPNIVVLLVSPVPHVLIGTGTQSAPHTTFPSQSGRDRSKTCAFLNPNFPWTNFKLWWSIHHVCHLPIYLEEEPSGHRIFEPVTAQSASGSPLVPQSFFPNPAGKGSMFDLFVGSHELSDLNAKRLRQLMTQISFMGRMINIERLQVEHQGLVRIDSGLWSGDALMGALVTWLCLLQHWPFHAAWLAVFIEQHLRGRDAGDLSGGPMSTPRRVAKSGSGNLITASEGDGIEQLTWSSTLSQLHARILKRLAPAVEVARMKAMSVSLGASQPGSEFNTRHMANYPPHVTSTLEICDLAMRDRDPRRLVEFLQSLNTDQTGVSDAFDLRGPFHSRVHSPFLAGLVTVRQLLRVMRLTPLMNPQINQWIRGR</sequence>
<reference evidence="2 3" key="2">
    <citation type="submission" date="2018-11" db="EMBL/GenBank/DDBJ databases">
        <authorList>
            <consortium name="Pathogen Informatics"/>
        </authorList>
    </citation>
    <scope>NUCLEOTIDE SEQUENCE [LARGE SCALE GENOMIC DNA]</scope>
    <source>
        <strain evidence="2 3">Egypt</strain>
    </source>
</reference>
<feature type="compositionally biased region" description="Basic and acidic residues" evidence="1">
    <location>
        <begin position="293"/>
        <end position="302"/>
    </location>
</feature>
<dbReference type="EMBL" id="UZAN01045017">
    <property type="protein sequence ID" value="VDP81905.1"/>
    <property type="molecule type" value="Genomic_DNA"/>
</dbReference>
<dbReference type="WBParaSite" id="ECPE_0000776301-mRNA-1">
    <property type="protein sequence ID" value="ECPE_0000776301-mRNA-1"/>
    <property type="gene ID" value="ECPE_0000776301"/>
</dbReference>
<protein>
    <submittedName>
        <fullName evidence="2 4">Uncharacterized protein</fullName>
    </submittedName>
</protein>
<organism evidence="4">
    <name type="scientific">Echinostoma caproni</name>
    <dbReference type="NCBI Taxonomy" id="27848"/>
    <lineage>
        <taxon>Eukaryota</taxon>
        <taxon>Metazoa</taxon>
        <taxon>Spiralia</taxon>
        <taxon>Lophotrochozoa</taxon>
        <taxon>Platyhelminthes</taxon>
        <taxon>Trematoda</taxon>
        <taxon>Digenea</taxon>
        <taxon>Plagiorchiida</taxon>
        <taxon>Echinostomata</taxon>
        <taxon>Echinostomatoidea</taxon>
        <taxon>Echinostomatidae</taxon>
        <taxon>Echinostoma</taxon>
    </lineage>
</organism>
<dbReference type="Proteomes" id="UP000272942">
    <property type="component" value="Unassembled WGS sequence"/>
</dbReference>
<keyword evidence="3" id="KW-1185">Reference proteome</keyword>
<evidence type="ECO:0000313" key="3">
    <source>
        <dbReference type="Proteomes" id="UP000272942"/>
    </source>
</evidence>
<feature type="region of interest" description="Disordered" evidence="1">
    <location>
        <begin position="276"/>
        <end position="308"/>
    </location>
</feature>
<feature type="region of interest" description="Disordered" evidence="1">
    <location>
        <begin position="174"/>
        <end position="203"/>
    </location>
</feature>